<gene>
    <name evidence="8" type="primary">hrpB</name>
    <name evidence="8" type="ORF">QWZ12_08015</name>
</gene>
<dbReference type="Gene3D" id="3.40.50.300">
    <property type="entry name" value="P-loop containing nucleotide triphosphate hydrolases"/>
    <property type="match status" value="2"/>
</dbReference>
<evidence type="ECO:0000256" key="1">
    <source>
        <dbReference type="ARBA" id="ARBA00022741"/>
    </source>
</evidence>
<keyword evidence="3 8" id="KW-0347">Helicase</keyword>
<dbReference type="InterPro" id="IPR011545">
    <property type="entry name" value="DEAD/DEAH_box_helicase_dom"/>
</dbReference>
<evidence type="ECO:0000259" key="7">
    <source>
        <dbReference type="PROSITE" id="PS51194"/>
    </source>
</evidence>
<dbReference type="SMART" id="SM00490">
    <property type="entry name" value="HELICc"/>
    <property type="match status" value="1"/>
</dbReference>
<dbReference type="EMBL" id="JAUFPX010000005">
    <property type="protein sequence ID" value="MDN3590557.1"/>
    <property type="molecule type" value="Genomic_DNA"/>
</dbReference>
<dbReference type="RefSeq" id="WP_238226045.1">
    <property type="nucleotide sequence ID" value="NZ_BPQD01000015.1"/>
</dbReference>
<dbReference type="GO" id="GO:0004386">
    <property type="term" value="F:helicase activity"/>
    <property type="evidence" value="ECO:0007669"/>
    <property type="project" value="UniProtKB-KW"/>
</dbReference>
<proteinExistence type="predicted"/>
<evidence type="ECO:0000313" key="8">
    <source>
        <dbReference type="EMBL" id="MDN3590557.1"/>
    </source>
</evidence>
<name>A0ABT8BGH2_9HYPH</name>
<evidence type="ECO:0000259" key="6">
    <source>
        <dbReference type="PROSITE" id="PS51192"/>
    </source>
</evidence>
<dbReference type="InterPro" id="IPR014001">
    <property type="entry name" value="Helicase_ATP-bd"/>
</dbReference>
<keyword evidence="9" id="KW-1185">Reference proteome</keyword>
<feature type="region of interest" description="Disordered" evidence="5">
    <location>
        <begin position="805"/>
        <end position="828"/>
    </location>
</feature>
<dbReference type="PANTHER" id="PTHR43519">
    <property type="entry name" value="ATP-DEPENDENT RNA HELICASE HRPB"/>
    <property type="match status" value="1"/>
</dbReference>
<dbReference type="Pfam" id="PF04408">
    <property type="entry name" value="WHD_HA2"/>
    <property type="match status" value="1"/>
</dbReference>
<dbReference type="InterPro" id="IPR001650">
    <property type="entry name" value="Helicase_C-like"/>
</dbReference>
<evidence type="ECO:0000256" key="3">
    <source>
        <dbReference type="ARBA" id="ARBA00022806"/>
    </source>
</evidence>
<evidence type="ECO:0000256" key="5">
    <source>
        <dbReference type="SAM" id="MobiDB-lite"/>
    </source>
</evidence>
<keyword evidence="2" id="KW-0378">Hydrolase</keyword>
<comment type="caution">
    <text evidence="8">The sequence shown here is derived from an EMBL/GenBank/DDBJ whole genome shotgun (WGS) entry which is preliminary data.</text>
</comment>
<reference evidence="9" key="1">
    <citation type="journal article" date="2019" name="Int. J. Syst. Evol. Microbiol.">
        <title>The Global Catalogue of Microorganisms (GCM) 10K type strain sequencing project: providing services to taxonomists for standard genome sequencing and annotation.</title>
        <authorList>
            <consortium name="The Broad Institute Genomics Platform"/>
            <consortium name="The Broad Institute Genome Sequencing Center for Infectious Disease"/>
            <person name="Wu L."/>
            <person name="Ma J."/>
        </authorList>
    </citation>
    <scope>NUCLEOTIDE SEQUENCE [LARGE SCALE GENOMIC DNA]</scope>
    <source>
        <strain evidence="9">CECT 7069</strain>
    </source>
</reference>
<dbReference type="SUPFAM" id="SSF52540">
    <property type="entry name" value="P-loop containing nucleoside triphosphate hydrolases"/>
    <property type="match status" value="1"/>
</dbReference>
<evidence type="ECO:0000256" key="2">
    <source>
        <dbReference type="ARBA" id="ARBA00022801"/>
    </source>
</evidence>
<dbReference type="InterPro" id="IPR010225">
    <property type="entry name" value="HrpB"/>
</dbReference>
<dbReference type="Pfam" id="PF00270">
    <property type="entry name" value="DEAD"/>
    <property type="match status" value="1"/>
</dbReference>
<dbReference type="Proteomes" id="UP001224644">
    <property type="component" value="Unassembled WGS sequence"/>
</dbReference>
<dbReference type="PANTHER" id="PTHR43519:SF1">
    <property type="entry name" value="ATP-DEPENDENT RNA HELICASE HRPB"/>
    <property type="match status" value="1"/>
</dbReference>
<sequence>MSSGPATTPDLPIEAVLPALAERLAERSACVLVAPPGAGKTTRVPLALLDAPWLAGRRIILLEPRRLAARGAAERMAQTLGERVGDTVGLRVRLGSKISARTRIEVVTEGVFTRMILDDPELVGIGAVVFDEFHERSLDADLGLALALDAQGALREDLRILVMSATLDGARVATLLGDAPVIESEGRAYPVETRHSARDPDQRIEQAMTDAILRALRADPGSVLAFLPGQGEIRRVATLLADRIDAVTHVAPLYGALTPAEQDRAIAPAPPGRRKVVLATSIAETSLTIQGVRIVVDSGLSRVPVYEPGLGLTRLVTARASRASVDQRRGRAGRTEPGVCHRLWAEAATNALEPFGRPEILAADLSGLLLDCAAWGVADPTTLAFLDSPPAPALTEARAMLRALDALDADGRLTPMGVALRALPLPPRLARMVVQAAAHGRAREAANLAAVLVERGLGGDAVDLGDRVERYARDRGPRAQDMRRLADGWAKQAQTFARAQRDAGADFSEAGPLLALAYPDRVARARGRDGEFVMANGRAGRLDPALPLAREAFLVVADLVGTAANARILAAAPIALETIEALFPERIASVTQVAFDKGARALRARAQRRLGALTLGERILPVPPDADSAVILANGIAELGLSVLPWTPALSQWLARLRFLRAADSTWPDLSDAALGATVTDWLAPEIVGRASLDAITADDLGCALQALLPWDLRARLEIEAPTHFEVPTGSRIALDYESEGGPVLAVRVQELFGLERHPAIAGGRVPLVLHLLSPASRPIQITRDLPGFWRGSWSAVRSEMRGRYPRHPWPEDPVAEPPTRRVKPRGT</sequence>
<organism evidence="8 9">
    <name type="scientific">Methylobacterium adhaesivum</name>
    <dbReference type="NCBI Taxonomy" id="333297"/>
    <lineage>
        <taxon>Bacteria</taxon>
        <taxon>Pseudomonadati</taxon>
        <taxon>Pseudomonadota</taxon>
        <taxon>Alphaproteobacteria</taxon>
        <taxon>Hyphomicrobiales</taxon>
        <taxon>Methylobacteriaceae</taxon>
        <taxon>Methylobacterium</taxon>
    </lineage>
</organism>
<keyword evidence="4" id="KW-0067">ATP-binding</keyword>
<dbReference type="NCBIfam" id="TIGR01970">
    <property type="entry name" value="DEAH_box_HrpB"/>
    <property type="match status" value="1"/>
</dbReference>
<dbReference type="InterPro" id="IPR048333">
    <property type="entry name" value="HA2_WH"/>
</dbReference>
<dbReference type="InterPro" id="IPR049614">
    <property type="entry name" value="HrpB_DEXH"/>
</dbReference>
<dbReference type="InterPro" id="IPR007502">
    <property type="entry name" value="Helicase-assoc_dom"/>
</dbReference>
<evidence type="ECO:0000256" key="4">
    <source>
        <dbReference type="ARBA" id="ARBA00022840"/>
    </source>
</evidence>
<dbReference type="Pfam" id="PF00271">
    <property type="entry name" value="Helicase_C"/>
    <property type="match status" value="1"/>
</dbReference>
<dbReference type="PIRSF" id="PIRSF005496">
    <property type="entry name" value="ATP_hel_hrpB"/>
    <property type="match status" value="1"/>
</dbReference>
<keyword evidence="1" id="KW-0547">Nucleotide-binding</keyword>
<dbReference type="Pfam" id="PF08482">
    <property type="entry name" value="HrpB_C"/>
    <property type="match status" value="1"/>
</dbReference>
<protein>
    <submittedName>
        <fullName evidence="8">ATP-dependent helicase HrpB</fullName>
    </submittedName>
</protein>
<dbReference type="PROSITE" id="PS51192">
    <property type="entry name" value="HELICASE_ATP_BIND_1"/>
    <property type="match status" value="1"/>
</dbReference>
<dbReference type="InterPro" id="IPR027417">
    <property type="entry name" value="P-loop_NTPase"/>
</dbReference>
<dbReference type="CDD" id="cd18791">
    <property type="entry name" value="SF2_C_RHA"/>
    <property type="match status" value="1"/>
</dbReference>
<dbReference type="PROSITE" id="PS51194">
    <property type="entry name" value="HELICASE_CTER"/>
    <property type="match status" value="1"/>
</dbReference>
<feature type="domain" description="Helicase ATP-binding" evidence="6">
    <location>
        <begin position="21"/>
        <end position="185"/>
    </location>
</feature>
<dbReference type="InterPro" id="IPR013689">
    <property type="entry name" value="RNA_helicase_ATP-dep_HrpB_C"/>
</dbReference>
<dbReference type="SMART" id="SM00487">
    <property type="entry name" value="DEXDc"/>
    <property type="match status" value="1"/>
</dbReference>
<dbReference type="CDD" id="cd17990">
    <property type="entry name" value="DEXHc_HrpB"/>
    <property type="match status" value="1"/>
</dbReference>
<dbReference type="SMART" id="SM00847">
    <property type="entry name" value="HA2"/>
    <property type="match status" value="1"/>
</dbReference>
<evidence type="ECO:0000313" key="9">
    <source>
        <dbReference type="Proteomes" id="UP001224644"/>
    </source>
</evidence>
<feature type="domain" description="Helicase C-terminal" evidence="7">
    <location>
        <begin position="203"/>
        <end position="376"/>
    </location>
</feature>
<accession>A0ABT8BGH2</accession>
<dbReference type="Gene3D" id="1.20.120.1080">
    <property type="match status" value="1"/>
</dbReference>